<gene>
    <name evidence="10" type="ORF">L203_102348</name>
</gene>
<protein>
    <recommendedName>
        <fullName evidence="2 8">Eukaryotic translation initiation factor 2A</fullName>
        <shortName evidence="8">eIF-2A</shortName>
    </recommendedName>
</protein>
<dbReference type="InterPro" id="IPR013979">
    <property type="entry name" value="TIF_beta_prop-like"/>
</dbReference>
<evidence type="ECO:0000256" key="7">
    <source>
        <dbReference type="ARBA" id="ARBA00022917"/>
    </source>
</evidence>
<dbReference type="GeneID" id="91086560"/>
<dbReference type="OrthoDB" id="2194683at2759"/>
<comment type="similarity">
    <text evidence="1 8">Belongs to the WD repeat EIF2A family.</text>
</comment>
<keyword evidence="11" id="KW-1185">Reference proteome</keyword>
<evidence type="ECO:0000256" key="2">
    <source>
        <dbReference type="ARBA" id="ARBA00013819"/>
    </source>
</evidence>
<evidence type="ECO:0000256" key="5">
    <source>
        <dbReference type="ARBA" id="ARBA00022737"/>
    </source>
</evidence>
<comment type="function">
    <text evidence="8">Functions in the early steps of protein synthesis of a small number of specific mRNAs. Acts by directing the binding of methionyl-tRNAi to 40S ribosomal subunits. In contrast to the eIF-2 complex, it binds methionyl-tRNAi to 40S subunits in a codon-dependent manner, whereas the eIF-2 complex binds methionyl-tRNAi to 40S subunits in a GTP-dependent manner.</text>
</comment>
<keyword evidence="6 8" id="KW-0810">Translation regulation</keyword>
<evidence type="ECO:0000256" key="1">
    <source>
        <dbReference type="ARBA" id="ARBA00009573"/>
    </source>
</evidence>
<dbReference type="InterPro" id="IPR011387">
    <property type="entry name" value="TIF2A"/>
</dbReference>
<feature type="region of interest" description="Disordered" evidence="9">
    <location>
        <begin position="451"/>
        <end position="546"/>
    </location>
</feature>
<dbReference type="KEGG" id="cdep:91086560"/>
<dbReference type="Pfam" id="PF08662">
    <property type="entry name" value="eIF2A"/>
    <property type="match status" value="1"/>
</dbReference>
<dbReference type="Gene3D" id="2.130.10.10">
    <property type="entry name" value="YVTN repeat-like/Quinoprotein amine dehydrogenase"/>
    <property type="match status" value="1"/>
</dbReference>
<evidence type="ECO:0000256" key="9">
    <source>
        <dbReference type="SAM" id="MobiDB-lite"/>
    </source>
</evidence>
<evidence type="ECO:0000256" key="8">
    <source>
        <dbReference type="PIRNR" id="PIRNR017222"/>
    </source>
</evidence>
<reference evidence="10" key="2">
    <citation type="journal article" date="2022" name="Elife">
        <title>Obligate sexual reproduction of a homothallic fungus closely related to the Cryptococcus pathogenic species complex.</title>
        <authorList>
            <person name="Passer A.R."/>
            <person name="Clancey S.A."/>
            <person name="Shea T."/>
            <person name="David-Palma M."/>
            <person name="Averette A.F."/>
            <person name="Boekhout T."/>
            <person name="Porcel B.M."/>
            <person name="Nowrousian M."/>
            <person name="Cuomo C.A."/>
            <person name="Sun S."/>
            <person name="Heitman J."/>
            <person name="Coelho M.A."/>
        </authorList>
    </citation>
    <scope>NUCLEOTIDE SEQUENCE</scope>
    <source>
        <strain evidence="10">CBS 7841</strain>
    </source>
</reference>
<dbReference type="GO" id="GO:0003743">
    <property type="term" value="F:translation initiation factor activity"/>
    <property type="evidence" value="ECO:0007669"/>
    <property type="project" value="UniProtKB-UniRule"/>
</dbReference>
<dbReference type="GO" id="GO:0022627">
    <property type="term" value="C:cytosolic small ribosomal subunit"/>
    <property type="evidence" value="ECO:0007669"/>
    <property type="project" value="TreeGrafter"/>
</dbReference>
<dbReference type="GO" id="GO:0000049">
    <property type="term" value="F:tRNA binding"/>
    <property type="evidence" value="ECO:0007669"/>
    <property type="project" value="UniProtKB-UniRule"/>
</dbReference>
<keyword evidence="5" id="KW-0677">Repeat</keyword>
<evidence type="ECO:0000256" key="4">
    <source>
        <dbReference type="ARBA" id="ARBA00022574"/>
    </source>
</evidence>
<dbReference type="VEuPathDB" id="FungiDB:L203_04806"/>
<reference evidence="10" key="3">
    <citation type="submission" date="2024-01" db="EMBL/GenBank/DDBJ databases">
        <authorList>
            <person name="Coelho M.A."/>
            <person name="David-Palma M."/>
            <person name="Shea T."/>
            <person name="Sun S."/>
            <person name="Cuomo C.A."/>
            <person name="Heitman J."/>
        </authorList>
    </citation>
    <scope>NUCLEOTIDE SEQUENCE</scope>
    <source>
        <strain evidence="10">CBS 7841</strain>
    </source>
</reference>
<keyword evidence="4" id="KW-0853">WD repeat</keyword>
<reference evidence="10" key="1">
    <citation type="submission" date="2016-06" db="EMBL/GenBank/DDBJ databases">
        <authorList>
            <person name="Cuomo C."/>
            <person name="Litvintseva A."/>
            <person name="Heitman J."/>
            <person name="Chen Y."/>
            <person name="Sun S."/>
            <person name="Springer D."/>
            <person name="Dromer F."/>
            <person name="Young S."/>
            <person name="Zeng Q."/>
            <person name="Chapman S."/>
            <person name="Gujja S."/>
            <person name="Saif S."/>
            <person name="Birren B."/>
        </authorList>
    </citation>
    <scope>NUCLEOTIDE SEQUENCE</scope>
    <source>
        <strain evidence="10">CBS 7841</strain>
    </source>
</reference>
<dbReference type="GO" id="GO:0003729">
    <property type="term" value="F:mRNA binding"/>
    <property type="evidence" value="ECO:0007669"/>
    <property type="project" value="TreeGrafter"/>
</dbReference>
<dbReference type="InterPro" id="IPR015943">
    <property type="entry name" value="WD40/YVTN_repeat-like_dom_sf"/>
</dbReference>
<evidence type="ECO:0000256" key="3">
    <source>
        <dbReference type="ARBA" id="ARBA00022540"/>
    </source>
</evidence>
<accession>A0A1E3ICA2</accession>
<dbReference type="GO" id="GO:0006417">
    <property type="term" value="P:regulation of translation"/>
    <property type="evidence" value="ECO:0007669"/>
    <property type="project" value="UniProtKB-KW"/>
</dbReference>
<evidence type="ECO:0000313" key="11">
    <source>
        <dbReference type="Proteomes" id="UP000094043"/>
    </source>
</evidence>
<organism evidence="10 11">
    <name type="scientific">Cryptococcus depauperatus CBS 7841</name>
    <dbReference type="NCBI Taxonomy" id="1295531"/>
    <lineage>
        <taxon>Eukaryota</taxon>
        <taxon>Fungi</taxon>
        <taxon>Dikarya</taxon>
        <taxon>Basidiomycota</taxon>
        <taxon>Agaricomycotina</taxon>
        <taxon>Tremellomycetes</taxon>
        <taxon>Tremellales</taxon>
        <taxon>Cryptococcaceae</taxon>
        <taxon>Cryptococcus</taxon>
    </lineage>
</organism>
<keyword evidence="7 8" id="KW-0648">Protein biosynthesis</keyword>
<dbReference type="AlphaFoldDB" id="A0A1E3ICA2"/>
<dbReference type="GO" id="GO:0043022">
    <property type="term" value="F:ribosome binding"/>
    <property type="evidence" value="ECO:0007669"/>
    <property type="project" value="UniProtKB-UniRule"/>
</dbReference>
<proteinExistence type="inferred from homology"/>
<dbReference type="PIRSF" id="PIRSF017222">
    <property type="entry name" value="eIF2A"/>
    <property type="match status" value="1"/>
</dbReference>
<evidence type="ECO:0000313" key="10">
    <source>
        <dbReference type="EMBL" id="WVN87171.1"/>
    </source>
</evidence>
<evidence type="ECO:0000256" key="6">
    <source>
        <dbReference type="ARBA" id="ARBA00022845"/>
    </source>
</evidence>
<name>A0A1E3ICA2_9TREE</name>
<keyword evidence="3 8" id="KW-0396">Initiation factor</keyword>
<dbReference type="SUPFAM" id="SSF82171">
    <property type="entry name" value="DPP6 N-terminal domain-like"/>
    <property type="match status" value="1"/>
</dbReference>
<dbReference type="EMBL" id="CP143786">
    <property type="protein sequence ID" value="WVN87171.1"/>
    <property type="molecule type" value="Genomic_DNA"/>
</dbReference>
<dbReference type="PANTHER" id="PTHR13227">
    <property type="entry name" value="EUKARYOTIC TRANSLATION INITIATION FACTOR 2A"/>
    <property type="match status" value="1"/>
</dbReference>
<dbReference type="RefSeq" id="XP_066067871.1">
    <property type="nucleotide sequence ID" value="XM_066211774.1"/>
</dbReference>
<dbReference type="PANTHER" id="PTHR13227:SF0">
    <property type="entry name" value="EUKARYOTIC TRANSLATION INITIATION FACTOR 2A"/>
    <property type="match status" value="1"/>
</dbReference>
<dbReference type="Proteomes" id="UP000094043">
    <property type="component" value="Chromosome 3"/>
</dbReference>
<sequence length="619" mass="68353">MEETQYVFRAQKALGVVDAPVWEVSDRIPADTSGSRTYVHSPNGQWLAYVMPNQIELVSCHSSNPLIRSLQQANVVTLKFSPLSTYLFAFERPVKTESGEMYKNVKVWDVKTGEIVTGWYHKTKEDWEPIITANESHLFRTSLSDIAIFSPPFASRPSTRLKLEGVRAVSISSPSALPEGSTNSRPVQPYAEPAVAVWVGEKKGAPASVGLWPLSALISDGETNEDSKTDTKDMPPTAARKAFYKADKLTFKWNNAGTHALFLAQSDVDNTGKSYYGETNLYLVSLDGKFDGLVELDKEGPIYDFDWNPVSREFSVCYGYMPAKTQIFDLKAKPVFSFGENPRNFLAYQPQGKLLLSAGFGNLAGSVDIWDVSTRKKVAEFKSSNASHCEWSADGKWIMTATLSPRLRVDNGVKIWWCGGQLIHIQLTEELYQASFTPKLLKDIGPFPAVLPKAPEPNPSVALHRPKGETDGSASNTAGAYRPPGARNRPESESTPFRVPIARTPRAIPGAGTRVPLGAPQTANGNGDDKKKRQRKRIGKDDKKEDEVPVLEVAIPEVKEEVAEDAVAKKIRNLMKKLKAIDELKVKQANGEDLEKTQLKKIEREGQVRSEIKTLGGTA</sequence>